<dbReference type="Proteomes" id="UP001583186">
    <property type="component" value="Unassembled WGS sequence"/>
</dbReference>
<dbReference type="PROSITE" id="PS50929">
    <property type="entry name" value="ABC_TM1F"/>
    <property type="match status" value="2"/>
</dbReference>
<feature type="region of interest" description="Disordered" evidence="8">
    <location>
        <begin position="675"/>
        <end position="701"/>
    </location>
</feature>
<dbReference type="CDD" id="cd03249">
    <property type="entry name" value="ABC_MTABC3_MDL1_MDL2"/>
    <property type="match status" value="1"/>
</dbReference>
<evidence type="ECO:0000256" key="6">
    <source>
        <dbReference type="ARBA" id="ARBA00022989"/>
    </source>
</evidence>
<name>A0ABR3ZPA6_9PEZI</name>
<feature type="transmembrane region" description="Helical" evidence="9">
    <location>
        <begin position="870"/>
        <end position="888"/>
    </location>
</feature>
<evidence type="ECO:0000259" key="11">
    <source>
        <dbReference type="PROSITE" id="PS50929"/>
    </source>
</evidence>
<evidence type="ECO:0000256" key="2">
    <source>
        <dbReference type="ARBA" id="ARBA00007577"/>
    </source>
</evidence>
<dbReference type="PANTHER" id="PTHR43394:SF27">
    <property type="entry name" value="ATP-DEPENDENT TRANSLOCASE ABCB1-LIKE"/>
    <property type="match status" value="1"/>
</dbReference>
<dbReference type="InterPro" id="IPR039421">
    <property type="entry name" value="Type_1_exporter"/>
</dbReference>
<dbReference type="Gene3D" id="1.20.1560.10">
    <property type="entry name" value="ABC transporter type 1, transmembrane domain"/>
    <property type="match status" value="2"/>
</dbReference>
<feature type="transmembrane region" description="Helical" evidence="9">
    <location>
        <begin position="767"/>
        <end position="786"/>
    </location>
</feature>
<keyword evidence="6 9" id="KW-1133">Transmembrane helix</keyword>
<dbReference type="SUPFAM" id="SSF52540">
    <property type="entry name" value="P-loop containing nucleoside triphosphate hydrolases"/>
    <property type="match status" value="2"/>
</dbReference>
<proteinExistence type="inferred from homology"/>
<keyword evidence="7 9" id="KW-0472">Membrane</keyword>
<accession>A0ABR3ZPA6</accession>
<keyword evidence="3 9" id="KW-0812">Transmembrane</keyword>
<dbReference type="InterPro" id="IPR027417">
    <property type="entry name" value="P-loop_NTPase"/>
</dbReference>
<feature type="domain" description="ABC transmembrane type-1" evidence="11">
    <location>
        <begin position="727"/>
        <end position="1014"/>
    </location>
</feature>
<reference evidence="12 13" key="1">
    <citation type="journal article" date="2024" name="IMA Fungus">
        <title>IMA Genome - F19 : A genome assembly and annotation guide to empower mycologists, including annotated draft genome sequences of Ceratocystis pirilliformis, Diaporthe australafricana, Fusarium ophioides, Paecilomyces lecythidis, and Sporothrix stenoceras.</title>
        <authorList>
            <person name="Aylward J."/>
            <person name="Wilson A.M."/>
            <person name="Visagie C.M."/>
            <person name="Spraker J."/>
            <person name="Barnes I."/>
            <person name="Buitendag C."/>
            <person name="Ceriani C."/>
            <person name="Del Mar Angel L."/>
            <person name="du Plessis D."/>
            <person name="Fuchs T."/>
            <person name="Gasser K."/>
            <person name="Kramer D."/>
            <person name="Li W."/>
            <person name="Munsamy K."/>
            <person name="Piso A."/>
            <person name="Price J.L."/>
            <person name="Sonnekus B."/>
            <person name="Thomas C."/>
            <person name="van der Nest A."/>
            <person name="van Dijk A."/>
            <person name="van Heerden A."/>
            <person name="van Vuuren N."/>
            <person name="Yilmaz N."/>
            <person name="Duong T.A."/>
            <person name="van der Merwe N.A."/>
            <person name="Wingfield M.J."/>
            <person name="Wingfield B.D."/>
        </authorList>
    </citation>
    <scope>NUCLEOTIDE SEQUENCE [LARGE SCALE GENOMIC DNA]</scope>
    <source>
        <strain evidence="12 13">CMW 5346</strain>
    </source>
</reference>
<evidence type="ECO:0000259" key="10">
    <source>
        <dbReference type="PROSITE" id="PS50893"/>
    </source>
</evidence>
<dbReference type="EMBL" id="JAWCUI010000006">
    <property type="protein sequence ID" value="KAL1901982.1"/>
    <property type="molecule type" value="Genomic_DNA"/>
</dbReference>
<feature type="domain" description="ABC transmembrane type-1" evidence="11">
    <location>
        <begin position="59"/>
        <end position="352"/>
    </location>
</feature>
<dbReference type="InterPro" id="IPR036640">
    <property type="entry name" value="ABC1_TM_sf"/>
</dbReference>
<dbReference type="InterPro" id="IPR017871">
    <property type="entry name" value="ABC_transporter-like_CS"/>
</dbReference>
<evidence type="ECO:0000313" key="12">
    <source>
        <dbReference type="EMBL" id="KAL1901982.1"/>
    </source>
</evidence>
<dbReference type="PROSITE" id="PS50893">
    <property type="entry name" value="ABC_TRANSPORTER_2"/>
    <property type="match status" value="2"/>
</dbReference>
<dbReference type="InterPro" id="IPR011527">
    <property type="entry name" value="ABC1_TM_dom"/>
</dbReference>
<evidence type="ECO:0000256" key="7">
    <source>
        <dbReference type="ARBA" id="ARBA00023136"/>
    </source>
</evidence>
<feature type="transmembrane region" description="Helical" evidence="9">
    <location>
        <begin position="208"/>
        <end position="231"/>
    </location>
</feature>
<evidence type="ECO:0000256" key="3">
    <source>
        <dbReference type="ARBA" id="ARBA00022692"/>
    </source>
</evidence>
<feature type="domain" description="ABC transporter" evidence="10">
    <location>
        <begin position="390"/>
        <end position="636"/>
    </location>
</feature>
<evidence type="ECO:0000256" key="1">
    <source>
        <dbReference type="ARBA" id="ARBA00004141"/>
    </source>
</evidence>
<gene>
    <name evidence="12" type="ORF">Sste5346_001688</name>
</gene>
<feature type="domain" description="ABC transporter" evidence="10">
    <location>
        <begin position="1055"/>
        <end position="1320"/>
    </location>
</feature>
<dbReference type="Gene3D" id="3.40.50.300">
    <property type="entry name" value="P-loop containing nucleotide triphosphate hydrolases"/>
    <property type="match status" value="2"/>
</dbReference>
<feature type="compositionally biased region" description="Polar residues" evidence="8">
    <location>
        <begin position="677"/>
        <end position="690"/>
    </location>
</feature>
<feature type="transmembrane region" description="Helical" evidence="9">
    <location>
        <begin position="986"/>
        <end position="1008"/>
    </location>
</feature>
<feature type="region of interest" description="Disordered" evidence="8">
    <location>
        <begin position="1"/>
        <end position="38"/>
    </location>
</feature>
<feature type="transmembrane region" description="Helical" evidence="9">
    <location>
        <begin position="953"/>
        <end position="974"/>
    </location>
</feature>
<dbReference type="PROSITE" id="PS00211">
    <property type="entry name" value="ABC_TRANSPORTER_1"/>
    <property type="match status" value="2"/>
</dbReference>
<organism evidence="12 13">
    <name type="scientific">Sporothrix stenoceras</name>
    <dbReference type="NCBI Taxonomy" id="5173"/>
    <lineage>
        <taxon>Eukaryota</taxon>
        <taxon>Fungi</taxon>
        <taxon>Dikarya</taxon>
        <taxon>Ascomycota</taxon>
        <taxon>Pezizomycotina</taxon>
        <taxon>Sordariomycetes</taxon>
        <taxon>Sordariomycetidae</taxon>
        <taxon>Ophiostomatales</taxon>
        <taxon>Ophiostomataceae</taxon>
        <taxon>Sporothrix</taxon>
    </lineage>
</organism>
<comment type="subcellular location">
    <subcellularLocation>
        <location evidence="1">Membrane</location>
        <topology evidence="1">Multi-pass membrane protein</topology>
    </subcellularLocation>
</comment>
<feature type="transmembrane region" description="Helical" evidence="9">
    <location>
        <begin position="182"/>
        <end position="202"/>
    </location>
</feature>
<keyword evidence="4" id="KW-0547">Nucleotide-binding</keyword>
<feature type="transmembrane region" description="Helical" evidence="9">
    <location>
        <begin position="106"/>
        <end position="130"/>
    </location>
</feature>
<feature type="transmembrane region" description="Helical" evidence="9">
    <location>
        <begin position="287"/>
        <end position="306"/>
    </location>
</feature>
<protein>
    <submittedName>
        <fullName evidence="12">Uncharacterized protein</fullName>
    </submittedName>
</protein>
<dbReference type="CDD" id="cd18577">
    <property type="entry name" value="ABC_6TM_Pgp_ABCB1_D1_like"/>
    <property type="match status" value="1"/>
</dbReference>
<evidence type="ECO:0000256" key="8">
    <source>
        <dbReference type="SAM" id="MobiDB-lite"/>
    </source>
</evidence>
<dbReference type="Pfam" id="PF00005">
    <property type="entry name" value="ABC_tran"/>
    <property type="match status" value="2"/>
</dbReference>
<evidence type="ECO:0000256" key="5">
    <source>
        <dbReference type="ARBA" id="ARBA00022840"/>
    </source>
</evidence>
<evidence type="ECO:0000256" key="4">
    <source>
        <dbReference type="ARBA" id="ARBA00022741"/>
    </source>
</evidence>
<comment type="similarity">
    <text evidence="2">Belongs to the ABC transporter superfamily. ABCB family. Multidrug resistance exporter (TC 3.A.1.201) subfamily.</text>
</comment>
<feature type="compositionally biased region" description="Basic and acidic residues" evidence="8">
    <location>
        <begin position="20"/>
        <end position="30"/>
    </location>
</feature>
<feature type="transmembrane region" description="Helical" evidence="9">
    <location>
        <begin position="55"/>
        <end position="79"/>
    </location>
</feature>
<feature type="transmembrane region" description="Helical" evidence="9">
    <location>
        <begin position="846"/>
        <end position="864"/>
    </location>
</feature>
<feature type="transmembrane region" description="Helical" evidence="9">
    <location>
        <begin position="726"/>
        <end position="747"/>
    </location>
</feature>
<dbReference type="InterPro" id="IPR003439">
    <property type="entry name" value="ABC_transporter-like_ATP-bd"/>
</dbReference>
<comment type="caution">
    <text evidence="12">The sequence shown here is derived from an EMBL/GenBank/DDBJ whole genome shotgun (WGS) entry which is preliminary data.</text>
</comment>
<dbReference type="CDD" id="cd18578">
    <property type="entry name" value="ABC_6TM_Pgp_ABCB1_D2_like"/>
    <property type="match status" value="1"/>
</dbReference>
<dbReference type="InterPro" id="IPR003593">
    <property type="entry name" value="AAA+_ATPase"/>
</dbReference>
<dbReference type="SUPFAM" id="SSF90123">
    <property type="entry name" value="ABC transporter transmembrane region"/>
    <property type="match status" value="2"/>
</dbReference>
<dbReference type="SMART" id="SM00382">
    <property type="entry name" value="AAA"/>
    <property type="match status" value="2"/>
</dbReference>
<evidence type="ECO:0000256" key="9">
    <source>
        <dbReference type="SAM" id="Phobius"/>
    </source>
</evidence>
<sequence>MAASTGDGETILLEPIDGINETRDKKKSEEKTDDEDGSSMGSYFRIFKYNDTTGWVLTIAATICMVATGVLLPLMNFVFGKFVNVFNDFMTGVSTPDEFRASLDKYALYFVYLFVAKFVLSYIWTTLISINAIRVTRSLRLDFFKNTLRQDIAFFDTAGHGAIAASINTDANLAHQGIAEKYGLTVQAATTFVAAFGVAFGVQWKLTLITLCIVPAILIVIGIVVTFDMFIENKVMASWAQADRLAEDVFGSIRSVHAFWAFGAMEQSYEAHLDEARTHVKRGRKPVLHAVLFSIQFFCIYAGYGLAFWQGVQMYHRGEITEPGKIVTVIFAVLLAAQGLTQIAPQIMVVSKAAAAAHGLLKTIDRPSQVDALSESGLRPEVAAKGGADIALDNVSFAYPSRPGVPIFDNLSLHIPANKTTAIVGPSGSGKSTVVGLLERWFEPSGGTITLDGHQIEDLNIQWLRTNIRLVQQEPVLFNGTVFENIANGLAGTPQADLLSEDDKRHLVMEACQAAYAHDFIERLPSGYDTQIGERGALLSGGQKQRIVIARSIIANPRVLLLDEATSALDPNAERIVQKALSNVGNIRTVLVIAHRLSTVRDADNIVVLAKGRVVEQGTHDELMARGEAYYRLVLSQDLGSGSHNQRDDILDDGKIAQPTAEEAVQSSMTAIAANGLNDNGDVNNTTTAPDSEKGEIRPNNPTPNYNLLTCLYIIIKEQKSLHFSFAMLGLAAIIVGGVYPAFAILFSRVVGVFALSSDAMVSRGDFYALMFFVMALGNLVTYSVLGWMSATVSQAIANNYRAAVFRSVLRQPMAFFDDPANTTGALVSRLAAEPTALQELLSSNVALIVTIATNLVASCILALATGWKLGLVLVFGALPPLVGAGYVRIRLELQLDDATTDRFAHSAGIASEAVRAIRTVASLTLERTLLARYEAALRAIARTAVRSLVVTMLWYALSQSLSFLAMALGFWYGGRLLSYGEYTATQFYTVFIAVLFSGEAAASFFMYTTSLTQAQRAANYIFGLRAGVPAELDDKEDRPGSGGIAKEGDKAIDIECDQLGFAYPGRPNVAVLQDLFLAVQSGQFVAFVGASGCGKTTMISLLERFYDPTHGRLCLDGRDSRTISLREVRSRMALVQQEPVLYQGSLRENLILGMAGTDTNENDENNENNDSNKAIDDRIYEACRQANIDTFVQSLPDGLATPCGAQGLQFSGGQRQRIAIARALLRQPRLLLLDEATSSLDTESERLVQAAIEGVAGAGQGGQKSATVTSTTTVAVAHRLSTVKNADVIFVFAQGRVVEAGPHAALLAQKGVYYQMCLGQSLDG</sequence>
<keyword evidence="5" id="KW-0067">ATP-binding</keyword>
<dbReference type="PANTHER" id="PTHR43394">
    <property type="entry name" value="ATP-DEPENDENT PERMEASE MDL1, MITOCHONDRIAL"/>
    <property type="match status" value="1"/>
</dbReference>
<keyword evidence="13" id="KW-1185">Reference proteome</keyword>
<dbReference type="Pfam" id="PF00664">
    <property type="entry name" value="ABC_membrane"/>
    <property type="match status" value="2"/>
</dbReference>
<evidence type="ECO:0000313" key="13">
    <source>
        <dbReference type="Proteomes" id="UP001583186"/>
    </source>
</evidence>